<protein>
    <recommendedName>
        <fullName evidence="8">Major facilitator superfamily (MFS) profile domain-containing protein</fullName>
    </recommendedName>
</protein>
<feature type="transmembrane region" description="Helical" evidence="7">
    <location>
        <begin position="514"/>
        <end position="534"/>
    </location>
</feature>
<feature type="transmembrane region" description="Helical" evidence="7">
    <location>
        <begin position="173"/>
        <end position="194"/>
    </location>
</feature>
<feature type="transmembrane region" description="Helical" evidence="7">
    <location>
        <begin position="200"/>
        <end position="223"/>
    </location>
</feature>
<evidence type="ECO:0000256" key="1">
    <source>
        <dbReference type="ARBA" id="ARBA00004141"/>
    </source>
</evidence>
<feature type="transmembrane region" description="Helical" evidence="7">
    <location>
        <begin position="243"/>
        <end position="262"/>
    </location>
</feature>
<dbReference type="Proteomes" id="UP000091967">
    <property type="component" value="Unassembled WGS sequence"/>
</dbReference>
<comment type="caution">
    <text evidence="9">The sequence shown here is derived from an EMBL/GenBank/DDBJ whole genome shotgun (WGS) entry which is preliminary data.</text>
</comment>
<keyword evidence="5" id="KW-0325">Glycoprotein</keyword>
<dbReference type="GO" id="GO:0022857">
    <property type="term" value="F:transmembrane transporter activity"/>
    <property type="evidence" value="ECO:0007669"/>
    <property type="project" value="InterPro"/>
</dbReference>
<feature type="transmembrane region" description="Helical" evidence="7">
    <location>
        <begin position="354"/>
        <end position="377"/>
    </location>
</feature>
<feature type="transmembrane region" description="Helical" evidence="7">
    <location>
        <begin position="115"/>
        <end position="134"/>
    </location>
</feature>
<feature type="transmembrane region" description="Helical" evidence="7">
    <location>
        <begin position="440"/>
        <end position="464"/>
    </location>
</feature>
<dbReference type="InterPro" id="IPR036259">
    <property type="entry name" value="MFS_trans_sf"/>
</dbReference>
<evidence type="ECO:0000256" key="6">
    <source>
        <dbReference type="SAM" id="MobiDB-lite"/>
    </source>
</evidence>
<accession>A0A1B8A5M4</accession>
<dbReference type="AlphaFoldDB" id="A0A1B8A5M4"/>
<keyword evidence="4 7" id="KW-0472">Membrane</keyword>
<dbReference type="Pfam" id="PF07690">
    <property type="entry name" value="MFS_1"/>
    <property type="match status" value="1"/>
</dbReference>
<organism evidence="9 10">
    <name type="scientific">Fusarium poae</name>
    <dbReference type="NCBI Taxonomy" id="36050"/>
    <lineage>
        <taxon>Eukaryota</taxon>
        <taxon>Fungi</taxon>
        <taxon>Dikarya</taxon>
        <taxon>Ascomycota</taxon>
        <taxon>Pezizomycotina</taxon>
        <taxon>Sordariomycetes</taxon>
        <taxon>Hypocreomycetidae</taxon>
        <taxon>Hypocreales</taxon>
        <taxon>Nectriaceae</taxon>
        <taxon>Fusarium</taxon>
    </lineage>
</organism>
<feature type="transmembrane region" description="Helical" evidence="7">
    <location>
        <begin position="47"/>
        <end position="73"/>
    </location>
</feature>
<proteinExistence type="predicted"/>
<evidence type="ECO:0000313" key="10">
    <source>
        <dbReference type="Proteomes" id="UP000091967"/>
    </source>
</evidence>
<feature type="domain" description="Major facilitator superfamily (MFS) profile" evidence="8">
    <location>
        <begin position="50"/>
        <end position="537"/>
    </location>
</feature>
<reference evidence="9 10" key="1">
    <citation type="submission" date="2016-06" db="EMBL/GenBank/DDBJ databases">
        <title>Living apart together: crosstalk between the core and supernumerary genomes in a fungal plant pathogen.</title>
        <authorList>
            <person name="Vanheule A."/>
            <person name="Audenaert K."/>
            <person name="Warris S."/>
            <person name="Van De Geest H."/>
            <person name="Schijlen E."/>
            <person name="Hofte M."/>
            <person name="De Saeger S."/>
            <person name="Haesaert G."/>
            <person name="Waalwijk C."/>
            <person name="Van Der Lee T."/>
        </authorList>
    </citation>
    <scope>NUCLEOTIDE SEQUENCE [LARGE SCALE GENOMIC DNA]</scope>
    <source>
        <strain evidence="9 10">2516</strain>
    </source>
</reference>
<dbReference type="InterPro" id="IPR011701">
    <property type="entry name" value="MFS"/>
</dbReference>
<evidence type="ECO:0000256" key="4">
    <source>
        <dbReference type="ARBA" id="ARBA00023136"/>
    </source>
</evidence>
<evidence type="ECO:0000256" key="5">
    <source>
        <dbReference type="ARBA" id="ARBA00023180"/>
    </source>
</evidence>
<dbReference type="PANTHER" id="PTHR23501">
    <property type="entry name" value="MAJOR FACILITATOR SUPERFAMILY"/>
    <property type="match status" value="1"/>
</dbReference>
<feature type="transmembrane region" description="Helical" evidence="7">
    <location>
        <begin position="274"/>
        <end position="293"/>
    </location>
</feature>
<sequence length="545" mass="58811">MDLPSDDKALTTHEMLSRPLTSPDTSATPELENGDVQQKVYPSGLKFSAIMVAVCLSFSLVGLDSNIIATAVPTMTRYFGTVNDIAWYNSIYRLMSGSFQLMFGKLYTMLPAKTLILASLAIFAAGTLLCALAPSSPIFILGRAITGFATAAVISGAFAMVIHISPLRKRSTYAGIGAATEAVASLTAPLFGGLLTDRLNWRWCFFIQLPLITSVFCIVLFFLELTAGKALDGKNLTSALRELDVLGTVIFVPAITLLVLALQWGGNQYDWSDWHVILPLCLFAALLAVFIWYQRRLGEQATVPFRMLRTRTIVYGFLFSSCNNGSLSVIEYYMPTYFQTVKGLSASMSGVMVLPTAAGLVASVPLAGYLTTLVGYYSPFMLLNSIMTPPATGLLTTLDPGSKIWKFIFYQALLGFGTGIGFQGPQVAVQATFSDSDSQIGIAIIQLAQAIGPAIAVAGAQTILTSNLYSYLARFTSKLDVTDLTSHGFTIPDGLNHWEYTAVVSAYSHAINNAFYLAVALSCLTIIGALGVEWRSIKGVNDRKT</sequence>
<dbReference type="CDD" id="cd17502">
    <property type="entry name" value="MFS_Azr1_MDR_like"/>
    <property type="match status" value="1"/>
</dbReference>
<keyword evidence="10" id="KW-1185">Reference proteome</keyword>
<dbReference type="PROSITE" id="PS50850">
    <property type="entry name" value="MFS"/>
    <property type="match status" value="1"/>
</dbReference>
<name>A0A1B8A5M4_FUSPO</name>
<dbReference type="OMA" id="IFAQNFG"/>
<dbReference type="PANTHER" id="PTHR23501:SF198">
    <property type="entry name" value="AZOLE RESISTANCE PROTEIN 1-RELATED"/>
    <property type="match status" value="1"/>
</dbReference>
<comment type="subcellular location">
    <subcellularLocation>
        <location evidence="1">Membrane</location>
        <topology evidence="1">Multi-pass membrane protein</topology>
    </subcellularLocation>
</comment>
<gene>
    <name evidence="9" type="ORF">FPOA_13485</name>
</gene>
<feature type="region of interest" description="Disordered" evidence="6">
    <location>
        <begin position="14"/>
        <end position="33"/>
    </location>
</feature>
<evidence type="ECO:0000313" key="9">
    <source>
        <dbReference type="EMBL" id="OBS15764.1"/>
    </source>
</evidence>
<feature type="transmembrane region" description="Helical" evidence="7">
    <location>
        <begin position="313"/>
        <end position="334"/>
    </location>
</feature>
<evidence type="ECO:0000259" key="8">
    <source>
        <dbReference type="PROSITE" id="PS50850"/>
    </source>
</evidence>
<feature type="transmembrane region" description="Helical" evidence="7">
    <location>
        <begin position="140"/>
        <end position="161"/>
    </location>
</feature>
<evidence type="ECO:0000256" key="3">
    <source>
        <dbReference type="ARBA" id="ARBA00022989"/>
    </source>
</evidence>
<feature type="compositionally biased region" description="Polar residues" evidence="6">
    <location>
        <begin position="19"/>
        <end position="28"/>
    </location>
</feature>
<evidence type="ECO:0000256" key="7">
    <source>
        <dbReference type="SAM" id="Phobius"/>
    </source>
</evidence>
<dbReference type="EMBL" id="LYXU01000137">
    <property type="protein sequence ID" value="OBS15764.1"/>
    <property type="molecule type" value="Genomic_DNA"/>
</dbReference>
<evidence type="ECO:0000256" key="2">
    <source>
        <dbReference type="ARBA" id="ARBA00022692"/>
    </source>
</evidence>
<dbReference type="InterPro" id="IPR020846">
    <property type="entry name" value="MFS_dom"/>
</dbReference>
<keyword evidence="3 7" id="KW-1133">Transmembrane helix</keyword>
<keyword evidence="2 7" id="KW-0812">Transmembrane</keyword>
<dbReference type="SUPFAM" id="SSF103473">
    <property type="entry name" value="MFS general substrate transporter"/>
    <property type="match status" value="1"/>
</dbReference>
<dbReference type="GO" id="GO:0005886">
    <property type="term" value="C:plasma membrane"/>
    <property type="evidence" value="ECO:0007669"/>
    <property type="project" value="TreeGrafter"/>
</dbReference>
<dbReference type="Gene3D" id="1.20.1250.20">
    <property type="entry name" value="MFS general substrate transporter like domains"/>
    <property type="match status" value="2"/>
</dbReference>